<comment type="similarity">
    <text evidence="1 3">Belongs to the aldehyde dehydrogenase family.</text>
</comment>
<reference evidence="7" key="1">
    <citation type="journal article" date="2013" name="G3 (Bethesda)">
        <title>Comparative genomics of a plant-pathogenic fungus, Pyrenophora tritici-repentis, reveals transduplication and the impact of repeat elements on pathogenicity and population divergence.</title>
        <authorList>
            <person name="Manning V.A."/>
            <person name="Pandelova I."/>
            <person name="Dhillon B."/>
            <person name="Wilhelm L.J."/>
            <person name="Goodwin S.B."/>
            <person name="Berlin A.M."/>
            <person name="Figueroa M."/>
            <person name="Freitag M."/>
            <person name="Hane J.K."/>
            <person name="Henrissat B."/>
            <person name="Holman W.H."/>
            <person name="Kodira C.D."/>
            <person name="Martin J."/>
            <person name="Oliver R.P."/>
            <person name="Robbertse B."/>
            <person name="Schackwitz W."/>
            <person name="Schwartz D.C."/>
            <person name="Spatafora J.W."/>
            <person name="Turgeon B.G."/>
            <person name="Yandava C."/>
            <person name="Young S."/>
            <person name="Zhou S."/>
            <person name="Zeng Q."/>
            <person name="Grigoriev I.V."/>
            <person name="Ma L.-J."/>
            <person name="Ciuffetti L.M."/>
        </authorList>
    </citation>
    <scope>NUCLEOTIDE SEQUENCE [LARGE SCALE GENOMIC DNA]</scope>
    <source>
        <strain evidence="7">Pt-1C-BFP</strain>
    </source>
</reference>
<dbReference type="OrthoDB" id="440325at2759"/>
<feature type="active site" evidence="4">
    <location>
        <position position="236"/>
    </location>
</feature>
<evidence type="ECO:0000259" key="5">
    <source>
        <dbReference type="Pfam" id="PF00171"/>
    </source>
</evidence>
<sequence length="490" mass="53919">MATSAISTVLGKTSVKNSPSDFSTTCRELNETFASGRTKSIQWRKWQLKQQWWMIDENENEILAALTSDLGRHEMECRSPDILGLKTDILEHIEKIEEWAVTKPIHDAGLLFGRLGKARLLMEPLGVVLIIGDAVVIKPSEMAKLISSYLDQSTIRVVTGGPQETSKLLENKFNHIFFTGSAKIARFITAAAAKHLTPTTLELGGQCPAIVTKSANIELAAKRIAAVKFLNAGQICLAVNHVFVDPRVHDEFLSKLEHYMRQSADTGHMCRIINRRNYGRLQDMVNKSEGKVIHCGLGPKGKNSMGPIIVANVSLIDSVMSDELFGPICPVLKDAVSEAITAINSLPRPLALYIFSSDNAETERIQSGTISGGVTLNDATMHAGVPNAPFGGVGDSGMGYYHGKYGFLGFTHQRTVVEPPTWLDYVMGFRYPPYDMGNLSKLAVPNRLGFRKGETMEDQILGSSRSVRVPWRSLMLVGVLGSFVYWIDSH</sequence>
<protein>
    <recommendedName>
        <fullName evidence="3">Aldehyde dehydrogenase</fullName>
    </recommendedName>
</protein>
<dbReference type="Proteomes" id="UP000001471">
    <property type="component" value="Unassembled WGS sequence"/>
</dbReference>
<dbReference type="AlphaFoldDB" id="B2W7E6"/>
<feature type="active site" evidence="4">
    <location>
        <position position="202"/>
    </location>
</feature>
<dbReference type="InterPro" id="IPR016163">
    <property type="entry name" value="Ald_DH_C"/>
</dbReference>
<name>B2W7E6_PYRTR</name>
<evidence type="ECO:0000313" key="6">
    <source>
        <dbReference type="EMBL" id="EDU48654.1"/>
    </source>
</evidence>
<dbReference type="OMA" id="PLVAYWF"/>
<dbReference type="HOGENOM" id="CLU_005391_3_1_1"/>
<dbReference type="EMBL" id="DS231619">
    <property type="protein sequence ID" value="EDU48654.1"/>
    <property type="molecule type" value="Genomic_DNA"/>
</dbReference>
<dbReference type="InterPro" id="IPR012394">
    <property type="entry name" value="Aldehyde_DH_NAD(P)"/>
</dbReference>
<dbReference type="InterPro" id="IPR016160">
    <property type="entry name" value="Ald_DH_CS_CYS"/>
</dbReference>
<dbReference type="InterPro" id="IPR015590">
    <property type="entry name" value="Aldehyde_DH_dom"/>
</dbReference>
<dbReference type="InterPro" id="IPR016161">
    <property type="entry name" value="Ald_DH/histidinol_DH"/>
</dbReference>
<dbReference type="PANTHER" id="PTHR43570">
    <property type="entry name" value="ALDEHYDE DEHYDROGENASE"/>
    <property type="match status" value="1"/>
</dbReference>
<evidence type="ECO:0000256" key="2">
    <source>
        <dbReference type="ARBA" id="ARBA00023002"/>
    </source>
</evidence>
<dbReference type="SUPFAM" id="SSF53720">
    <property type="entry name" value="ALDH-like"/>
    <property type="match status" value="1"/>
</dbReference>
<evidence type="ECO:0000256" key="3">
    <source>
        <dbReference type="PIRNR" id="PIRNR036492"/>
    </source>
</evidence>
<dbReference type="PANTHER" id="PTHR43570:SF16">
    <property type="entry name" value="ALDEHYDE DEHYDROGENASE TYPE III, ISOFORM Q"/>
    <property type="match status" value="1"/>
</dbReference>
<dbReference type="InParanoid" id="B2W7E6"/>
<dbReference type="GO" id="GO:0005737">
    <property type="term" value="C:cytoplasm"/>
    <property type="evidence" value="ECO:0007669"/>
    <property type="project" value="TreeGrafter"/>
</dbReference>
<organism evidence="6 7">
    <name type="scientific">Pyrenophora tritici-repentis (strain Pt-1C-BFP)</name>
    <name type="common">Wheat tan spot fungus</name>
    <name type="synonym">Drechslera tritici-repentis</name>
    <dbReference type="NCBI Taxonomy" id="426418"/>
    <lineage>
        <taxon>Eukaryota</taxon>
        <taxon>Fungi</taxon>
        <taxon>Dikarya</taxon>
        <taxon>Ascomycota</taxon>
        <taxon>Pezizomycotina</taxon>
        <taxon>Dothideomycetes</taxon>
        <taxon>Pleosporomycetidae</taxon>
        <taxon>Pleosporales</taxon>
        <taxon>Pleosporineae</taxon>
        <taxon>Pleosporaceae</taxon>
        <taxon>Pyrenophora</taxon>
    </lineage>
</organism>
<feature type="domain" description="Aldehyde dehydrogenase" evidence="5">
    <location>
        <begin position="121"/>
        <end position="416"/>
    </location>
</feature>
<dbReference type="Gene3D" id="3.40.605.10">
    <property type="entry name" value="Aldehyde Dehydrogenase, Chain A, domain 1"/>
    <property type="match status" value="2"/>
</dbReference>
<proteinExistence type="inferred from homology"/>
<gene>
    <name evidence="6" type="ORF">PTRG_05734</name>
</gene>
<evidence type="ECO:0000256" key="4">
    <source>
        <dbReference type="PIRSR" id="PIRSR036492-1"/>
    </source>
</evidence>
<dbReference type="PROSITE" id="PS00070">
    <property type="entry name" value="ALDEHYDE_DEHYDR_CYS"/>
    <property type="match status" value="1"/>
</dbReference>
<dbReference type="eggNOG" id="KOG2456">
    <property type="taxonomic scope" value="Eukaryota"/>
</dbReference>
<dbReference type="InterPro" id="IPR016162">
    <property type="entry name" value="Ald_DH_N"/>
</dbReference>
<dbReference type="Gene3D" id="3.40.309.10">
    <property type="entry name" value="Aldehyde Dehydrogenase, Chain A, domain 2"/>
    <property type="match status" value="1"/>
</dbReference>
<dbReference type="Pfam" id="PF00171">
    <property type="entry name" value="Aldedh"/>
    <property type="match status" value="1"/>
</dbReference>
<dbReference type="STRING" id="426418.B2W7E6"/>
<dbReference type="PIRSF" id="PIRSF036492">
    <property type="entry name" value="ALDH"/>
    <property type="match status" value="1"/>
</dbReference>
<evidence type="ECO:0000313" key="7">
    <source>
        <dbReference type="Proteomes" id="UP000001471"/>
    </source>
</evidence>
<keyword evidence="2 3" id="KW-0560">Oxidoreductase</keyword>
<dbReference type="GO" id="GO:0004029">
    <property type="term" value="F:aldehyde dehydrogenase (NAD+) activity"/>
    <property type="evidence" value="ECO:0007669"/>
    <property type="project" value="TreeGrafter"/>
</dbReference>
<evidence type="ECO:0000256" key="1">
    <source>
        <dbReference type="ARBA" id="ARBA00009986"/>
    </source>
</evidence>
<dbReference type="GO" id="GO:0006081">
    <property type="term" value="P:aldehyde metabolic process"/>
    <property type="evidence" value="ECO:0007669"/>
    <property type="project" value="InterPro"/>
</dbReference>
<accession>B2W7E6</accession>